<accession>A0A4R0IRX1</accession>
<dbReference type="InterPro" id="IPR036271">
    <property type="entry name" value="Tet_transcr_reg_TetR-rel_C_sf"/>
</dbReference>
<evidence type="ECO:0000313" key="7">
    <source>
        <dbReference type="EMBL" id="TCC35879.1"/>
    </source>
</evidence>
<dbReference type="SUPFAM" id="SSF46689">
    <property type="entry name" value="Homeodomain-like"/>
    <property type="match status" value="1"/>
</dbReference>
<dbReference type="PROSITE" id="PS50977">
    <property type="entry name" value="HTH_TETR_2"/>
    <property type="match status" value="1"/>
</dbReference>
<dbReference type="InterPro" id="IPR039538">
    <property type="entry name" value="BetI_C"/>
</dbReference>
<keyword evidence="4" id="KW-0804">Transcription</keyword>
<name>A0A4R0IRX1_9ACTN</name>
<dbReference type="InterPro" id="IPR001647">
    <property type="entry name" value="HTH_TetR"/>
</dbReference>
<dbReference type="AlphaFoldDB" id="A0A4R0IRX1"/>
<dbReference type="Gene3D" id="1.10.357.10">
    <property type="entry name" value="Tetracycline Repressor, domain 2"/>
    <property type="match status" value="1"/>
</dbReference>
<evidence type="ECO:0000256" key="2">
    <source>
        <dbReference type="ARBA" id="ARBA00023015"/>
    </source>
</evidence>
<dbReference type="InterPro" id="IPR050109">
    <property type="entry name" value="HTH-type_TetR-like_transc_reg"/>
</dbReference>
<gene>
    <name evidence="7" type="ORF">E0H92_24585</name>
</gene>
<reference evidence="7 8" key="1">
    <citation type="submission" date="2019-02" db="EMBL/GenBank/DDBJ databases">
        <title>Kribbella capetownensis sp. nov. and Kribbella speibonae sp. nov., isolated from soil.</title>
        <authorList>
            <person name="Curtis S.M."/>
            <person name="Norton I."/>
            <person name="Everest G.J."/>
            <person name="Meyers P.R."/>
        </authorList>
    </citation>
    <scope>NUCLEOTIDE SEQUENCE [LARGE SCALE GENOMIC DNA]</scope>
    <source>
        <strain evidence="7 8">YM55</strain>
    </source>
</reference>
<keyword evidence="2" id="KW-0805">Transcription regulation</keyword>
<dbReference type="SUPFAM" id="SSF48498">
    <property type="entry name" value="Tetracyclin repressor-like, C-terminal domain"/>
    <property type="match status" value="1"/>
</dbReference>
<evidence type="ECO:0000256" key="1">
    <source>
        <dbReference type="ARBA" id="ARBA00022491"/>
    </source>
</evidence>
<evidence type="ECO:0000256" key="4">
    <source>
        <dbReference type="ARBA" id="ARBA00023163"/>
    </source>
</evidence>
<sequence>MGQREDLLVGARKCLVEKGYHRTTARDIAMASGAHLASIGYHYGSKDGLMSAAVLEAQGEWGDAIDAAVLAAGDASPAQRLQVCVDELIAAMSGQREILIASVQAYAQAAFADDIRQLLTTATEGARRDLAAMILGRQPEEIDSATAQGLGAVVHSLIVGLSLQALLSPESLPSSEQVVSAVRVLASEQ</sequence>
<dbReference type="PANTHER" id="PTHR30055">
    <property type="entry name" value="HTH-TYPE TRANSCRIPTIONAL REGULATOR RUTR"/>
    <property type="match status" value="1"/>
</dbReference>
<dbReference type="Proteomes" id="UP000294225">
    <property type="component" value="Unassembled WGS sequence"/>
</dbReference>
<keyword evidence="1" id="KW-0678">Repressor</keyword>
<dbReference type="InterPro" id="IPR009057">
    <property type="entry name" value="Homeodomain-like_sf"/>
</dbReference>
<dbReference type="Pfam" id="PF13977">
    <property type="entry name" value="TetR_C_6"/>
    <property type="match status" value="1"/>
</dbReference>
<dbReference type="EMBL" id="SJKC01000003">
    <property type="protein sequence ID" value="TCC35879.1"/>
    <property type="molecule type" value="Genomic_DNA"/>
</dbReference>
<feature type="domain" description="HTH tetR-type" evidence="6">
    <location>
        <begin position="1"/>
        <end position="61"/>
    </location>
</feature>
<dbReference type="GO" id="GO:0000976">
    <property type="term" value="F:transcription cis-regulatory region binding"/>
    <property type="evidence" value="ECO:0007669"/>
    <property type="project" value="TreeGrafter"/>
</dbReference>
<protein>
    <submittedName>
        <fullName evidence="7">TetR family transcriptional regulator</fullName>
    </submittedName>
</protein>
<comment type="caution">
    <text evidence="7">The sequence shown here is derived from an EMBL/GenBank/DDBJ whole genome shotgun (WGS) entry which is preliminary data.</text>
</comment>
<feature type="DNA-binding region" description="H-T-H motif" evidence="5">
    <location>
        <begin position="24"/>
        <end position="43"/>
    </location>
</feature>
<keyword evidence="3 5" id="KW-0238">DNA-binding</keyword>
<dbReference type="Pfam" id="PF00440">
    <property type="entry name" value="TetR_N"/>
    <property type="match status" value="1"/>
</dbReference>
<organism evidence="7 8">
    <name type="scientific">Kribbella speibonae</name>
    <dbReference type="NCBI Taxonomy" id="1572660"/>
    <lineage>
        <taxon>Bacteria</taxon>
        <taxon>Bacillati</taxon>
        <taxon>Actinomycetota</taxon>
        <taxon>Actinomycetes</taxon>
        <taxon>Propionibacteriales</taxon>
        <taxon>Kribbellaceae</taxon>
        <taxon>Kribbella</taxon>
    </lineage>
</organism>
<dbReference type="RefSeq" id="WP_131497852.1">
    <property type="nucleotide sequence ID" value="NZ_SJKC01000003.1"/>
</dbReference>
<evidence type="ECO:0000313" key="8">
    <source>
        <dbReference type="Proteomes" id="UP000294225"/>
    </source>
</evidence>
<dbReference type="PANTHER" id="PTHR30055:SF219">
    <property type="entry name" value="TRANSCRIPTIONAL REGULATORY PROTEIN"/>
    <property type="match status" value="1"/>
</dbReference>
<evidence type="ECO:0000256" key="3">
    <source>
        <dbReference type="ARBA" id="ARBA00023125"/>
    </source>
</evidence>
<evidence type="ECO:0000256" key="5">
    <source>
        <dbReference type="PROSITE-ProRule" id="PRU00335"/>
    </source>
</evidence>
<proteinExistence type="predicted"/>
<evidence type="ECO:0000259" key="6">
    <source>
        <dbReference type="PROSITE" id="PS50977"/>
    </source>
</evidence>
<dbReference type="GO" id="GO:0003700">
    <property type="term" value="F:DNA-binding transcription factor activity"/>
    <property type="evidence" value="ECO:0007669"/>
    <property type="project" value="TreeGrafter"/>
</dbReference>